<dbReference type="RefSeq" id="WP_330105728.1">
    <property type="nucleotide sequence ID" value="NZ_JAZDCT010000060.1"/>
</dbReference>
<keyword evidence="2" id="KW-1185">Reference proteome</keyword>
<comment type="caution">
    <text evidence="1">The sequence shown here is derived from an EMBL/GenBank/DDBJ whole genome shotgun (WGS) entry which is preliminary data.</text>
</comment>
<name>A0ABU7HIV5_9PSED</name>
<organism evidence="1 2">
    <name type="scientific">Pseudomonas carassii</name>
    <dbReference type="NCBI Taxonomy" id="3115855"/>
    <lineage>
        <taxon>Bacteria</taxon>
        <taxon>Pseudomonadati</taxon>
        <taxon>Pseudomonadota</taxon>
        <taxon>Gammaproteobacteria</taxon>
        <taxon>Pseudomonadales</taxon>
        <taxon>Pseudomonadaceae</taxon>
        <taxon>Pseudomonas</taxon>
    </lineage>
</organism>
<protein>
    <submittedName>
        <fullName evidence="1">Uncharacterized protein</fullName>
    </submittedName>
</protein>
<dbReference type="Proteomes" id="UP001354227">
    <property type="component" value="Unassembled WGS sequence"/>
</dbReference>
<gene>
    <name evidence="1" type="ORF">V0R62_25970</name>
</gene>
<sequence length="64" mass="7170">MMLEMERVQFGLGGRNAERGEVDETGVFRFVLEFVGIDEKACKRRRQTGLDGALARAVGPRKNT</sequence>
<evidence type="ECO:0000313" key="2">
    <source>
        <dbReference type="Proteomes" id="UP001354227"/>
    </source>
</evidence>
<evidence type="ECO:0000313" key="1">
    <source>
        <dbReference type="EMBL" id="MEE1891122.1"/>
    </source>
</evidence>
<proteinExistence type="predicted"/>
<accession>A0ABU7HIV5</accession>
<reference evidence="1" key="1">
    <citation type="submission" date="2024-01" db="EMBL/GenBank/DDBJ databases">
        <title>Unpublished Manusciprt.</title>
        <authorList>
            <person name="Duman M."/>
            <person name="Valdes E.G."/>
            <person name="Ajmi N."/>
            <person name="Altun S."/>
            <person name="Saticioglu I.B."/>
        </authorList>
    </citation>
    <scope>NUCLEOTIDE SEQUENCE</scope>
    <source>
        <strain evidence="1">137P</strain>
    </source>
</reference>
<dbReference type="EMBL" id="JAZDCT010000060">
    <property type="protein sequence ID" value="MEE1891122.1"/>
    <property type="molecule type" value="Genomic_DNA"/>
</dbReference>